<evidence type="ECO:0008006" key="2">
    <source>
        <dbReference type="Google" id="ProtNLM"/>
    </source>
</evidence>
<dbReference type="InterPro" id="IPR036397">
    <property type="entry name" value="RNaseH_sf"/>
</dbReference>
<organism evidence="1">
    <name type="scientific">termite gut metagenome</name>
    <dbReference type="NCBI Taxonomy" id="433724"/>
    <lineage>
        <taxon>unclassified sequences</taxon>
        <taxon>metagenomes</taxon>
        <taxon>organismal metagenomes</taxon>
    </lineage>
</organism>
<dbReference type="InterPro" id="IPR053392">
    <property type="entry name" value="Transposase_IS30-like"/>
</dbReference>
<dbReference type="InterPro" id="IPR051917">
    <property type="entry name" value="Transposase-Integrase"/>
</dbReference>
<dbReference type="GO" id="GO:0005829">
    <property type="term" value="C:cytosol"/>
    <property type="evidence" value="ECO:0007669"/>
    <property type="project" value="TreeGrafter"/>
</dbReference>
<dbReference type="PANTHER" id="PTHR10948">
    <property type="entry name" value="TRANSPOSASE"/>
    <property type="match status" value="1"/>
</dbReference>
<sequence length="98" mass="12085">MPKHWLKNCFPCFYLTKTMSIPLLRTNGTEFYEHKRIAQRLNANYFFAHPYSSWERGLNEYTNKLIRQYIPKNQTFTNYDDEMIKKIQFKINRRPEKK</sequence>
<dbReference type="SUPFAM" id="SSF53098">
    <property type="entry name" value="Ribonuclease H-like"/>
    <property type="match status" value="1"/>
</dbReference>
<proteinExistence type="predicted"/>
<protein>
    <recommendedName>
        <fullName evidence="2">Integrase catalytic domain-containing protein</fullName>
    </recommendedName>
</protein>
<evidence type="ECO:0000313" key="1">
    <source>
        <dbReference type="EMBL" id="KAA6333324.1"/>
    </source>
</evidence>
<dbReference type="InterPro" id="IPR012337">
    <property type="entry name" value="RNaseH-like_sf"/>
</dbReference>
<feature type="non-terminal residue" evidence="1">
    <location>
        <position position="98"/>
    </location>
</feature>
<comment type="caution">
    <text evidence="1">The sequence shown here is derived from an EMBL/GenBank/DDBJ whole genome shotgun (WGS) entry which is preliminary data.</text>
</comment>
<dbReference type="AlphaFoldDB" id="A0A5J4RIG3"/>
<dbReference type="Gene3D" id="3.30.420.10">
    <property type="entry name" value="Ribonuclease H-like superfamily/Ribonuclease H"/>
    <property type="match status" value="1"/>
</dbReference>
<dbReference type="GO" id="GO:0032196">
    <property type="term" value="P:transposition"/>
    <property type="evidence" value="ECO:0007669"/>
    <property type="project" value="TreeGrafter"/>
</dbReference>
<dbReference type="GO" id="GO:0004803">
    <property type="term" value="F:transposase activity"/>
    <property type="evidence" value="ECO:0007669"/>
    <property type="project" value="TreeGrafter"/>
</dbReference>
<reference evidence="1" key="1">
    <citation type="submission" date="2019-03" db="EMBL/GenBank/DDBJ databases">
        <title>Single cell metagenomics reveals metabolic interactions within the superorganism composed of flagellate Streblomastix strix and complex community of Bacteroidetes bacteria on its surface.</title>
        <authorList>
            <person name="Treitli S.C."/>
            <person name="Kolisko M."/>
            <person name="Husnik F."/>
            <person name="Keeling P."/>
            <person name="Hampl V."/>
        </authorList>
    </citation>
    <scope>NUCLEOTIDE SEQUENCE</scope>
    <source>
        <strain evidence="1">STM</strain>
    </source>
</reference>
<dbReference type="GO" id="GO:0003676">
    <property type="term" value="F:nucleic acid binding"/>
    <property type="evidence" value="ECO:0007669"/>
    <property type="project" value="InterPro"/>
</dbReference>
<gene>
    <name evidence="1" type="ORF">EZS27_018254</name>
</gene>
<name>A0A5J4RIG3_9ZZZZ</name>
<dbReference type="NCBIfam" id="NF033563">
    <property type="entry name" value="transpos_IS30"/>
    <property type="match status" value="1"/>
</dbReference>
<dbReference type="PANTHER" id="PTHR10948:SF23">
    <property type="entry name" value="TRANSPOSASE INSI FOR INSERTION SEQUENCE ELEMENT IS30A-RELATED"/>
    <property type="match status" value="1"/>
</dbReference>
<dbReference type="EMBL" id="SNRY01001127">
    <property type="protein sequence ID" value="KAA6333324.1"/>
    <property type="molecule type" value="Genomic_DNA"/>
</dbReference>
<accession>A0A5J4RIG3</accession>